<proteinExistence type="predicted"/>
<accession>A0A6L2J2C9</accession>
<sequence length="67" mass="7104">MADLHFNNDHNKGSALEVSLPDSVKGLVATIDGTAYTVTEASIRSALQLDDLNAIDTLTNAEIFDGL</sequence>
<dbReference type="EMBL" id="BKCJ010000171">
    <property type="protein sequence ID" value="GEU30607.1"/>
    <property type="molecule type" value="Genomic_DNA"/>
</dbReference>
<evidence type="ECO:0000313" key="1">
    <source>
        <dbReference type="EMBL" id="GEU30607.1"/>
    </source>
</evidence>
<comment type="caution">
    <text evidence="1">The sequence shown here is derived from an EMBL/GenBank/DDBJ whole genome shotgun (WGS) entry which is preliminary data.</text>
</comment>
<dbReference type="AlphaFoldDB" id="A0A6L2J2C9"/>
<gene>
    <name evidence="1" type="ORF">Tci_002585</name>
</gene>
<protein>
    <submittedName>
        <fullName evidence="1">Uncharacterized protein</fullName>
    </submittedName>
</protein>
<organism evidence="1">
    <name type="scientific">Tanacetum cinerariifolium</name>
    <name type="common">Dalmatian daisy</name>
    <name type="synonym">Chrysanthemum cinerariifolium</name>
    <dbReference type="NCBI Taxonomy" id="118510"/>
    <lineage>
        <taxon>Eukaryota</taxon>
        <taxon>Viridiplantae</taxon>
        <taxon>Streptophyta</taxon>
        <taxon>Embryophyta</taxon>
        <taxon>Tracheophyta</taxon>
        <taxon>Spermatophyta</taxon>
        <taxon>Magnoliopsida</taxon>
        <taxon>eudicotyledons</taxon>
        <taxon>Gunneridae</taxon>
        <taxon>Pentapetalae</taxon>
        <taxon>asterids</taxon>
        <taxon>campanulids</taxon>
        <taxon>Asterales</taxon>
        <taxon>Asteraceae</taxon>
        <taxon>Asteroideae</taxon>
        <taxon>Anthemideae</taxon>
        <taxon>Anthemidinae</taxon>
        <taxon>Tanacetum</taxon>
    </lineage>
</organism>
<name>A0A6L2J2C9_TANCI</name>
<reference evidence="1" key="1">
    <citation type="journal article" date="2019" name="Sci. Rep.">
        <title>Draft genome of Tanacetum cinerariifolium, the natural source of mosquito coil.</title>
        <authorList>
            <person name="Yamashiro T."/>
            <person name="Shiraishi A."/>
            <person name="Satake H."/>
            <person name="Nakayama K."/>
        </authorList>
    </citation>
    <scope>NUCLEOTIDE SEQUENCE</scope>
</reference>